<dbReference type="EMBL" id="JAABOA010005603">
    <property type="protein sequence ID" value="KAF9575398.1"/>
    <property type="molecule type" value="Genomic_DNA"/>
</dbReference>
<accession>A0A9P6FK52</accession>
<name>A0A9P6FK52_9FUNG</name>
<protein>
    <recommendedName>
        <fullName evidence="3">G domain-containing protein</fullName>
    </recommendedName>
</protein>
<organism evidence="1 2">
    <name type="scientific">Lunasporangiospora selenospora</name>
    <dbReference type="NCBI Taxonomy" id="979761"/>
    <lineage>
        <taxon>Eukaryota</taxon>
        <taxon>Fungi</taxon>
        <taxon>Fungi incertae sedis</taxon>
        <taxon>Mucoromycota</taxon>
        <taxon>Mortierellomycotina</taxon>
        <taxon>Mortierellomycetes</taxon>
        <taxon>Mortierellales</taxon>
        <taxon>Mortierellaceae</taxon>
        <taxon>Lunasporangiospora</taxon>
    </lineage>
</organism>
<feature type="non-terminal residue" evidence="1">
    <location>
        <position position="1"/>
    </location>
</feature>
<dbReference type="InterPro" id="IPR027417">
    <property type="entry name" value="P-loop_NTPase"/>
</dbReference>
<dbReference type="Proteomes" id="UP000780801">
    <property type="component" value="Unassembled WGS sequence"/>
</dbReference>
<reference evidence="1" key="1">
    <citation type="journal article" date="2020" name="Fungal Divers.">
        <title>Resolving the Mortierellaceae phylogeny through synthesis of multi-gene phylogenetics and phylogenomics.</title>
        <authorList>
            <person name="Vandepol N."/>
            <person name="Liber J."/>
            <person name="Desiro A."/>
            <person name="Na H."/>
            <person name="Kennedy M."/>
            <person name="Barry K."/>
            <person name="Grigoriev I.V."/>
            <person name="Miller A.N."/>
            <person name="O'Donnell K."/>
            <person name="Stajich J.E."/>
            <person name="Bonito G."/>
        </authorList>
    </citation>
    <scope>NUCLEOTIDE SEQUENCE</scope>
    <source>
        <strain evidence="1">KOD1015</strain>
    </source>
</reference>
<evidence type="ECO:0008006" key="3">
    <source>
        <dbReference type="Google" id="ProtNLM"/>
    </source>
</evidence>
<dbReference type="Pfam" id="PF13555">
    <property type="entry name" value="AAA_29"/>
    <property type="match status" value="1"/>
</dbReference>
<evidence type="ECO:0000313" key="1">
    <source>
        <dbReference type="EMBL" id="KAF9575398.1"/>
    </source>
</evidence>
<gene>
    <name evidence="1" type="ORF">BGW38_008228</name>
</gene>
<dbReference type="Gene3D" id="3.40.50.300">
    <property type="entry name" value="P-loop containing nucleotide triphosphate hydrolases"/>
    <property type="match status" value="1"/>
</dbReference>
<feature type="non-terminal residue" evidence="1">
    <location>
        <position position="157"/>
    </location>
</feature>
<dbReference type="SUPFAM" id="SSF52540">
    <property type="entry name" value="P-loop containing nucleoside triphosphate hydrolases"/>
    <property type="match status" value="1"/>
</dbReference>
<dbReference type="OrthoDB" id="8954335at2759"/>
<comment type="caution">
    <text evidence="1">The sequence shown here is derived from an EMBL/GenBank/DDBJ whole genome shotgun (WGS) entry which is preliminary data.</text>
</comment>
<proteinExistence type="predicted"/>
<keyword evidence="2" id="KW-1185">Reference proteome</keyword>
<dbReference type="AlphaFoldDB" id="A0A9P6FK52"/>
<evidence type="ECO:0000313" key="2">
    <source>
        <dbReference type="Proteomes" id="UP000780801"/>
    </source>
</evidence>
<sequence length="157" mass="17811">FMINGSSVHDQHECKSNIYNILLIGPSQSGKSTLVEAIGQYLFPGSEIDFSHIGDGNLSCTKEVRVVEYESHFPEFELINTDPTSQVPGEVFYLPKQKTSSGIKINVPRFLDEKSHRKYKQKLNQYDDLEVYQAPPGSQKRHIFRIYDTPGLEDTDG</sequence>